<gene>
    <name evidence="2" type="ORF">ERUC_LOCUS32261</name>
</gene>
<dbReference type="InterPro" id="IPR000668">
    <property type="entry name" value="Peptidase_C1A_C"/>
</dbReference>
<proteinExistence type="predicted"/>
<reference evidence="2 3" key="1">
    <citation type="submission" date="2022-03" db="EMBL/GenBank/DDBJ databases">
        <authorList>
            <person name="Macdonald S."/>
            <person name="Ahmed S."/>
            <person name="Newling K."/>
        </authorList>
    </citation>
    <scope>NUCLEOTIDE SEQUENCE [LARGE SCALE GENOMIC DNA]</scope>
</reference>
<sequence length="115" mass="13126">MSLENLSHEEIKNKYLGLKTNIERLNDERSYQSFAYIDVDVEAFPKSVDWRKKGAKCTMSRTKGSCRSYWACSPAATVEGINKIMKRNLKTLSEQELIDYESVTQFTTMAATVVS</sequence>
<name>A0ABC8L8B2_ERUVS</name>
<dbReference type="InterPro" id="IPR038765">
    <property type="entry name" value="Papain-like_cys_pep_sf"/>
</dbReference>
<protein>
    <recommendedName>
        <fullName evidence="1">Peptidase C1A papain C-terminal domain-containing protein</fullName>
    </recommendedName>
</protein>
<dbReference type="Gene3D" id="3.90.70.10">
    <property type="entry name" value="Cysteine proteinases"/>
    <property type="match status" value="1"/>
</dbReference>
<dbReference type="SUPFAM" id="SSF54001">
    <property type="entry name" value="Cysteine proteinases"/>
    <property type="match status" value="1"/>
</dbReference>
<accession>A0ABC8L8B2</accession>
<comment type="caution">
    <text evidence="2">The sequence shown here is derived from an EMBL/GenBank/DDBJ whole genome shotgun (WGS) entry which is preliminary data.</text>
</comment>
<evidence type="ECO:0000259" key="1">
    <source>
        <dbReference type="Pfam" id="PF00112"/>
    </source>
</evidence>
<feature type="domain" description="Peptidase C1A papain C-terminal" evidence="1">
    <location>
        <begin position="45"/>
        <end position="101"/>
    </location>
</feature>
<dbReference type="EMBL" id="CAKOAT010461820">
    <property type="protein sequence ID" value="CAH8375888.1"/>
    <property type="molecule type" value="Genomic_DNA"/>
</dbReference>
<keyword evidence="3" id="KW-1185">Reference proteome</keyword>
<dbReference type="AlphaFoldDB" id="A0ABC8L8B2"/>
<evidence type="ECO:0000313" key="2">
    <source>
        <dbReference type="EMBL" id="CAH8375888.1"/>
    </source>
</evidence>
<dbReference type="Pfam" id="PF00112">
    <property type="entry name" value="Peptidase_C1"/>
    <property type="match status" value="1"/>
</dbReference>
<organism evidence="2 3">
    <name type="scientific">Eruca vesicaria subsp. sativa</name>
    <name type="common">Garden rocket</name>
    <name type="synonym">Eruca sativa</name>
    <dbReference type="NCBI Taxonomy" id="29727"/>
    <lineage>
        <taxon>Eukaryota</taxon>
        <taxon>Viridiplantae</taxon>
        <taxon>Streptophyta</taxon>
        <taxon>Embryophyta</taxon>
        <taxon>Tracheophyta</taxon>
        <taxon>Spermatophyta</taxon>
        <taxon>Magnoliopsida</taxon>
        <taxon>eudicotyledons</taxon>
        <taxon>Gunneridae</taxon>
        <taxon>Pentapetalae</taxon>
        <taxon>rosids</taxon>
        <taxon>malvids</taxon>
        <taxon>Brassicales</taxon>
        <taxon>Brassicaceae</taxon>
        <taxon>Brassiceae</taxon>
        <taxon>Eruca</taxon>
    </lineage>
</organism>
<dbReference type="Proteomes" id="UP001642260">
    <property type="component" value="Unassembled WGS sequence"/>
</dbReference>
<evidence type="ECO:0000313" key="3">
    <source>
        <dbReference type="Proteomes" id="UP001642260"/>
    </source>
</evidence>